<evidence type="ECO:0000256" key="6">
    <source>
        <dbReference type="ARBA" id="ARBA00022723"/>
    </source>
</evidence>
<gene>
    <name evidence="12" type="primary">tdcG_2</name>
    <name evidence="12" type="ORF">NCTC12410_02066</name>
</gene>
<proteinExistence type="inferred from homology"/>
<evidence type="ECO:0000256" key="8">
    <source>
        <dbReference type="ARBA" id="ARBA00023014"/>
    </source>
</evidence>
<dbReference type="PANTHER" id="PTHR30182:SF1">
    <property type="entry name" value="L-SERINE DEHYDRATASE 1"/>
    <property type="match status" value="1"/>
</dbReference>
<keyword evidence="5" id="KW-0004">4Fe-4S</keyword>
<dbReference type="EMBL" id="UGHV01000006">
    <property type="protein sequence ID" value="STP06527.1"/>
    <property type="molecule type" value="Genomic_DNA"/>
</dbReference>
<evidence type="ECO:0000313" key="13">
    <source>
        <dbReference type="Proteomes" id="UP000254841"/>
    </source>
</evidence>
<keyword evidence="9 12" id="KW-0456">Lyase</keyword>
<dbReference type="GO" id="GO:0046872">
    <property type="term" value="F:metal ion binding"/>
    <property type="evidence" value="ECO:0007669"/>
    <property type="project" value="UniProtKB-KW"/>
</dbReference>
<dbReference type="Gene3D" id="3.30.1330.90">
    <property type="entry name" value="D-3-phosphoglycerate dehydrogenase, domain 3"/>
    <property type="match status" value="1"/>
</dbReference>
<evidence type="ECO:0000256" key="7">
    <source>
        <dbReference type="ARBA" id="ARBA00023004"/>
    </source>
</evidence>
<dbReference type="InterPro" id="IPR005131">
    <property type="entry name" value="Ser_deHydtase_bsu"/>
</dbReference>
<dbReference type="GO" id="GO:0006094">
    <property type="term" value="P:gluconeogenesis"/>
    <property type="evidence" value="ECO:0007669"/>
    <property type="project" value="UniProtKB-KW"/>
</dbReference>
<comment type="cofactor">
    <cofactor evidence="1">
        <name>[4Fe-4S] cluster</name>
        <dbReference type="ChEBI" id="CHEBI:49883"/>
    </cofactor>
</comment>
<dbReference type="InterPro" id="IPR029009">
    <property type="entry name" value="ASB_dom_sf"/>
</dbReference>
<dbReference type="EC" id="4.3.1.17" evidence="3"/>
<evidence type="ECO:0000256" key="9">
    <source>
        <dbReference type="ARBA" id="ARBA00023239"/>
    </source>
</evidence>
<name>A0A377JLT3_9HELI</name>
<evidence type="ECO:0000256" key="4">
    <source>
        <dbReference type="ARBA" id="ARBA00022432"/>
    </source>
</evidence>
<organism evidence="12 13">
    <name type="scientific">Helicobacter canis</name>
    <dbReference type="NCBI Taxonomy" id="29419"/>
    <lineage>
        <taxon>Bacteria</taxon>
        <taxon>Pseudomonadati</taxon>
        <taxon>Campylobacterota</taxon>
        <taxon>Epsilonproteobacteria</taxon>
        <taxon>Campylobacterales</taxon>
        <taxon>Helicobacteraceae</taxon>
        <taxon>Helicobacter</taxon>
    </lineage>
</organism>
<keyword evidence="7" id="KW-0408">Iron</keyword>
<evidence type="ECO:0000256" key="5">
    <source>
        <dbReference type="ARBA" id="ARBA00022485"/>
    </source>
</evidence>
<keyword evidence="4" id="KW-0312">Gluconeogenesis</keyword>
<comment type="similarity">
    <text evidence="2">Belongs to the iron-sulfur dependent L-serine dehydratase family.</text>
</comment>
<accession>A0A377JLT3</accession>
<dbReference type="Proteomes" id="UP000254841">
    <property type="component" value="Unassembled WGS sequence"/>
</dbReference>
<dbReference type="AlphaFoldDB" id="A0A377JLT3"/>
<keyword evidence="6" id="KW-0479">Metal-binding</keyword>
<dbReference type="GO" id="GO:0051539">
    <property type="term" value="F:4 iron, 4 sulfur cluster binding"/>
    <property type="evidence" value="ECO:0007669"/>
    <property type="project" value="UniProtKB-KW"/>
</dbReference>
<protein>
    <recommendedName>
        <fullName evidence="3">L-serine ammonia-lyase</fullName>
        <ecNumber evidence="3">4.3.1.17</ecNumber>
    </recommendedName>
</protein>
<sequence>MSNLSICKIGIGPSSSHTLGPLIAGNRFCELIAPKLESIAHITITLYGSLSLTGRGHLSDKAILWGLENLHAKTITKDLQAATLARVYDTKQLNLCGTKLIPFDSSSDIIFSDEFLPQHENALRIEAFSAQGAKVTSCTYFSIGGGFVKMSKS</sequence>
<dbReference type="FunFam" id="3.30.1330.90:FF:000001">
    <property type="entry name" value="L-serine ammonia-lyase 1"/>
    <property type="match status" value="1"/>
</dbReference>
<feature type="domain" description="Serine dehydratase beta chain" evidence="11">
    <location>
        <begin position="4"/>
        <end position="150"/>
    </location>
</feature>
<evidence type="ECO:0000313" key="12">
    <source>
        <dbReference type="EMBL" id="STP06527.1"/>
    </source>
</evidence>
<evidence type="ECO:0000256" key="1">
    <source>
        <dbReference type="ARBA" id="ARBA00001966"/>
    </source>
</evidence>
<reference evidence="12 13" key="1">
    <citation type="submission" date="2018-06" db="EMBL/GenBank/DDBJ databases">
        <authorList>
            <consortium name="Pathogen Informatics"/>
            <person name="Doyle S."/>
        </authorList>
    </citation>
    <scope>NUCLEOTIDE SEQUENCE [LARGE SCALE GENOMIC DNA]</scope>
    <source>
        <strain evidence="12 13">NCTC12410</strain>
    </source>
</reference>
<dbReference type="Pfam" id="PF03315">
    <property type="entry name" value="SDH_beta"/>
    <property type="match status" value="1"/>
</dbReference>
<evidence type="ECO:0000256" key="3">
    <source>
        <dbReference type="ARBA" id="ARBA00012093"/>
    </source>
</evidence>
<evidence type="ECO:0000259" key="11">
    <source>
        <dbReference type="Pfam" id="PF03315"/>
    </source>
</evidence>
<dbReference type="PANTHER" id="PTHR30182">
    <property type="entry name" value="L-SERINE DEHYDRATASE"/>
    <property type="match status" value="1"/>
</dbReference>
<evidence type="ECO:0000256" key="2">
    <source>
        <dbReference type="ARBA" id="ARBA00008636"/>
    </source>
</evidence>
<dbReference type="SUPFAM" id="SSF143548">
    <property type="entry name" value="Serine metabolism enzymes domain"/>
    <property type="match status" value="1"/>
</dbReference>
<evidence type="ECO:0000256" key="10">
    <source>
        <dbReference type="ARBA" id="ARBA00049406"/>
    </source>
</evidence>
<dbReference type="GO" id="GO:0003941">
    <property type="term" value="F:L-serine ammonia-lyase activity"/>
    <property type="evidence" value="ECO:0007669"/>
    <property type="project" value="UniProtKB-EC"/>
</dbReference>
<comment type="catalytic activity">
    <reaction evidence="10">
        <text>L-serine = pyruvate + NH4(+)</text>
        <dbReference type="Rhea" id="RHEA:19169"/>
        <dbReference type="ChEBI" id="CHEBI:15361"/>
        <dbReference type="ChEBI" id="CHEBI:28938"/>
        <dbReference type="ChEBI" id="CHEBI:33384"/>
        <dbReference type="EC" id="4.3.1.17"/>
    </reaction>
</comment>
<keyword evidence="8" id="KW-0411">Iron-sulfur</keyword>
<dbReference type="InterPro" id="IPR051318">
    <property type="entry name" value="Fe-S_L-Ser"/>
</dbReference>